<keyword evidence="4" id="KW-1185">Reference proteome</keyword>
<keyword evidence="2" id="KW-0812">Transmembrane</keyword>
<sequence length="581" mass="63278">MSNVLSGVNETEITAAPPLMVFQDTQKDAITYSPKGSWNSQPENVLEFTQGTGHSTSQLGASINFTFIVSMHLSQLFVPPFTNLPIGPSYSGHVHVFTARRAIQRQKQMLFHSDGLAPGSHTVTMTNGNGGDLFTRQADDVDLLEFDYATVWNAEVLSSQASPSSSQPPATMTVEAKHGASGLSSGAIVGITSACVLFVALLGVLWGLNRRNRTLWMRLNKGYMVQTQFDCQSTTSIPSGNPEMASLDRRTMAPPTQPNLDRNNSSHHILPICSSSEALRSQESASTTVEHTYPLTGYSRDRSSSKGSTEVSDSIINTSQGNPYPDDAYPVRNPGDHDTGEDRTGPARSGTLDTISTLVAEDGSQVDSEDARSSLKIFTRSPLMGPRPWKERNPPPTPAPTLASSNSGSQSTRRHTPKGFRLRTPRSSSPSATRRLLPNQDQDDDQIASGSDGEFDEDDEADFYASEAPFSATRIGSPSISIANTQFDTPTSIRGRYSSLLSTNLGIPSRVDEESERELVEAAQLQALYIQRTHQDHSDIGNLVDDPMWEYPTVDSPPPVYTSTRASLADRHRQEETLPRL</sequence>
<feature type="region of interest" description="Disordered" evidence="1">
    <location>
        <begin position="554"/>
        <end position="581"/>
    </location>
</feature>
<feature type="compositionally biased region" description="Basic residues" evidence="1">
    <location>
        <begin position="412"/>
        <end position="424"/>
    </location>
</feature>
<dbReference type="Proteomes" id="UP001049176">
    <property type="component" value="Chromosome 3"/>
</dbReference>
<feature type="compositionally biased region" description="Polar residues" evidence="1">
    <location>
        <begin position="258"/>
        <end position="290"/>
    </location>
</feature>
<feature type="compositionally biased region" description="Basic and acidic residues" evidence="1">
    <location>
        <begin position="334"/>
        <end position="345"/>
    </location>
</feature>
<comment type="caution">
    <text evidence="3">The sequence shown here is derived from an EMBL/GenBank/DDBJ whole genome shotgun (WGS) entry which is preliminary data.</text>
</comment>
<reference evidence="3" key="1">
    <citation type="journal article" date="2021" name="Genome Biol. Evol.">
        <title>The assembled and annotated genome of the fairy-ring fungus Marasmius oreades.</title>
        <authorList>
            <person name="Hiltunen M."/>
            <person name="Ament-Velasquez S.L."/>
            <person name="Johannesson H."/>
        </authorList>
    </citation>
    <scope>NUCLEOTIDE SEQUENCE</scope>
    <source>
        <strain evidence="3">03SP1</strain>
    </source>
</reference>
<dbReference type="GeneID" id="66075303"/>
<protein>
    <recommendedName>
        <fullName evidence="5">Transmembrane protein</fullName>
    </recommendedName>
</protein>
<keyword evidence="2" id="KW-1133">Transmembrane helix</keyword>
<proteinExistence type="predicted"/>
<evidence type="ECO:0008006" key="5">
    <source>
        <dbReference type="Google" id="ProtNLM"/>
    </source>
</evidence>
<dbReference type="OrthoDB" id="3037201at2759"/>
<dbReference type="KEGG" id="more:E1B28_006227"/>
<evidence type="ECO:0000313" key="4">
    <source>
        <dbReference type="Proteomes" id="UP001049176"/>
    </source>
</evidence>
<feature type="region of interest" description="Disordered" evidence="1">
    <location>
        <begin position="233"/>
        <end position="458"/>
    </location>
</feature>
<dbReference type="RefSeq" id="XP_043011958.1">
    <property type="nucleotide sequence ID" value="XM_043150868.1"/>
</dbReference>
<dbReference type="AlphaFoldDB" id="A0A9P7S7M1"/>
<evidence type="ECO:0000256" key="2">
    <source>
        <dbReference type="SAM" id="Phobius"/>
    </source>
</evidence>
<evidence type="ECO:0000313" key="3">
    <source>
        <dbReference type="EMBL" id="KAG7095488.1"/>
    </source>
</evidence>
<name>A0A9P7S7M1_9AGAR</name>
<accession>A0A9P7S7M1</accession>
<organism evidence="3 4">
    <name type="scientific">Marasmius oreades</name>
    <name type="common">fairy-ring Marasmius</name>
    <dbReference type="NCBI Taxonomy" id="181124"/>
    <lineage>
        <taxon>Eukaryota</taxon>
        <taxon>Fungi</taxon>
        <taxon>Dikarya</taxon>
        <taxon>Basidiomycota</taxon>
        <taxon>Agaricomycotina</taxon>
        <taxon>Agaricomycetes</taxon>
        <taxon>Agaricomycetidae</taxon>
        <taxon>Agaricales</taxon>
        <taxon>Marasmiineae</taxon>
        <taxon>Marasmiaceae</taxon>
        <taxon>Marasmius</taxon>
    </lineage>
</organism>
<feature type="compositionally biased region" description="Low complexity" evidence="1">
    <location>
        <begin position="425"/>
        <end position="438"/>
    </location>
</feature>
<keyword evidence="2" id="KW-0472">Membrane</keyword>
<feature type="transmembrane region" description="Helical" evidence="2">
    <location>
        <begin position="187"/>
        <end position="208"/>
    </location>
</feature>
<dbReference type="EMBL" id="CM032183">
    <property type="protein sequence ID" value="KAG7095488.1"/>
    <property type="molecule type" value="Genomic_DNA"/>
</dbReference>
<feature type="compositionally biased region" description="Basic and acidic residues" evidence="1">
    <location>
        <begin position="568"/>
        <end position="581"/>
    </location>
</feature>
<evidence type="ECO:0000256" key="1">
    <source>
        <dbReference type="SAM" id="MobiDB-lite"/>
    </source>
</evidence>
<feature type="compositionally biased region" description="Polar residues" evidence="1">
    <location>
        <begin position="305"/>
        <end position="322"/>
    </location>
</feature>
<gene>
    <name evidence="3" type="ORF">E1B28_006227</name>
</gene>